<dbReference type="PROSITE" id="PS00086">
    <property type="entry name" value="CYTOCHROME_P450"/>
    <property type="match status" value="1"/>
</dbReference>
<keyword evidence="4" id="KW-1185">Reference proteome</keyword>
<reference evidence="3" key="1">
    <citation type="submission" date="2022-08" db="EMBL/GenBank/DDBJ databases">
        <authorList>
            <person name="Deng Y."/>
            <person name="Han X.-F."/>
            <person name="Zhang Y.-Q."/>
        </authorList>
    </citation>
    <scope>NUCLEOTIDE SEQUENCE</scope>
    <source>
        <strain evidence="3">CPCC 203386</strain>
    </source>
</reference>
<dbReference type="Pfam" id="PF00067">
    <property type="entry name" value="p450"/>
    <property type="match status" value="1"/>
</dbReference>
<dbReference type="PANTHER" id="PTHR46696:SF1">
    <property type="entry name" value="CYTOCHROME P450 YJIB-RELATED"/>
    <property type="match status" value="1"/>
</dbReference>
<dbReference type="SUPFAM" id="SSF48264">
    <property type="entry name" value="Cytochrome P450"/>
    <property type="match status" value="1"/>
</dbReference>
<keyword evidence="2" id="KW-0408">Iron</keyword>
<keyword evidence="2" id="KW-0479">Metal-binding</keyword>
<sequence length="394" mass="43261">MTIETPVDLIPFDDPAFRADPYPFYAEARIQAPVYRSPLGVWVFTRYAEVSKLLYDRSLTVEQIEFGPASPLHDSALGADAPRHTALRRALNKWFTPKAVQVWREHAQRHLDDALTGIVERGGEFDAVMDIAYPVTFLTVCDLMGVPPLEAIGVRQATYDLGAGLGTNPSDDEVAGVADAMHWFSRHAEHLIDLNLAASRDGLLSSLLEMERLGDLTRDEVVGTLTLIFAVGHLDIGYLIVHGLHIFAEHPDVAAAYRDDAALRPAIVEEVLRVDTPEQFVTRMTTTPITIGEVEIPAGEILTILISAANKDPEVFPNPDLFDYRRDNSKAKHLAFGGGLHGCAGQVLARAEAEVVFRTITERFGGVRPAGPVVYGHTDFIRSITHLPLTLSSI</sequence>
<protein>
    <submittedName>
        <fullName evidence="3">Cytochrome P450</fullName>
    </submittedName>
</protein>
<dbReference type="InterPro" id="IPR002397">
    <property type="entry name" value="Cyt_P450_B"/>
</dbReference>
<dbReference type="RefSeq" id="WP_259540648.1">
    <property type="nucleotide sequence ID" value="NZ_JANLCJ010000008.1"/>
</dbReference>
<evidence type="ECO:0000313" key="3">
    <source>
        <dbReference type="EMBL" id="MCS5735684.1"/>
    </source>
</evidence>
<keyword evidence="2" id="KW-0503">Monooxygenase</keyword>
<gene>
    <name evidence="3" type="ORF">N1032_18245</name>
</gene>
<accession>A0ABT2H6Z4</accession>
<dbReference type="Gene3D" id="1.10.630.10">
    <property type="entry name" value="Cytochrome P450"/>
    <property type="match status" value="1"/>
</dbReference>
<dbReference type="PRINTS" id="PR00359">
    <property type="entry name" value="BP450"/>
</dbReference>
<evidence type="ECO:0000256" key="1">
    <source>
        <dbReference type="ARBA" id="ARBA00010617"/>
    </source>
</evidence>
<dbReference type="InterPro" id="IPR001128">
    <property type="entry name" value="Cyt_P450"/>
</dbReference>
<keyword evidence="2" id="KW-0560">Oxidoreductase</keyword>
<dbReference type="InterPro" id="IPR017972">
    <property type="entry name" value="Cyt_P450_CS"/>
</dbReference>
<organism evidence="3 4">
    <name type="scientific">Herbiconiux daphne</name>
    <dbReference type="NCBI Taxonomy" id="2970914"/>
    <lineage>
        <taxon>Bacteria</taxon>
        <taxon>Bacillati</taxon>
        <taxon>Actinomycetota</taxon>
        <taxon>Actinomycetes</taxon>
        <taxon>Micrococcales</taxon>
        <taxon>Microbacteriaceae</taxon>
        <taxon>Herbiconiux</taxon>
    </lineage>
</organism>
<dbReference type="PANTHER" id="PTHR46696">
    <property type="entry name" value="P450, PUTATIVE (EUROFUNG)-RELATED"/>
    <property type="match status" value="1"/>
</dbReference>
<proteinExistence type="inferred from homology"/>
<evidence type="ECO:0000256" key="2">
    <source>
        <dbReference type="RuleBase" id="RU000461"/>
    </source>
</evidence>
<evidence type="ECO:0000313" key="4">
    <source>
        <dbReference type="Proteomes" id="UP001165586"/>
    </source>
</evidence>
<dbReference type="Proteomes" id="UP001165586">
    <property type="component" value="Unassembled WGS sequence"/>
</dbReference>
<comment type="caution">
    <text evidence="3">The sequence shown here is derived from an EMBL/GenBank/DDBJ whole genome shotgun (WGS) entry which is preliminary data.</text>
</comment>
<keyword evidence="2" id="KW-0349">Heme</keyword>
<name>A0ABT2H6Z4_9MICO</name>
<comment type="similarity">
    <text evidence="1 2">Belongs to the cytochrome P450 family.</text>
</comment>
<dbReference type="InterPro" id="IPR036396">
    <property type="entry name" value="Cyt_P450_sf"/>
</dbReference>
<dbReference type="EMBL" id="JANLCJ010000008">
    <property type="protein sequence ID" value="MCS5735684.1"/>
    <property type="molecule type" value="Genomic_DNA"/>
</dbReference>